<dbReference type="InterPro" id="IPR059000">
    <property type="entry name" value="ATPase_P-type_domA"/>
</dbReference>
<evidence type="ECO:0000256" key="12">
    <source>
        <dbReference type="ARBA" id="ARBA00034036"/>
    </source>
</evidence>
<feature type="transmembrane region" description="Helical" evidence="13">
    <location>
        <begin position="1099"/>
        <end position="1124"/>
    </location>
</feature>
<comment type="catalytic activity">
    <reaction evidence="12 13">
        <text>ATP + H2O + phospholipidSide 1 = ADP + phosphate + phospholipidSide 2.</text>
        <dbReference type="EC" id="7.6.2.1"/>
    </reaction>
</comment>
<dbReference type="Proteomes" id="UP001281761">
    <property type="component" value="Unassembled WGS sequence"/>
</dbReference>
<dbReference type="SFLD" id="SFLDF00027">
    <property type="entry name" value="p-type_atpase"/>
    <property type="match status" value="1"/>
</dbReference>
<dbReference type="NCBIfam" id="TIGR01652">
    <property type="entry name" value="ATPase-Plipid"/>
    <property type="match status" value="1"/>
</dbReference>
<dbReference type="SFLD" id="SFLDS00003">
    <property type="entry name" value="Haloacid_Dehalogenase"/>
    <property type="match status" value="1"/>
</dbReference>
<dbReference type="InterPro" id="IPR001757">
    <property type="entry name" value="P_typ_ATPase"/>
</dbReference>
<dbReference type="InterPro" id="IPR018303">
    <property type="entry name" value="ATPase_P-typ_P_site"/>
</dbReference>
<dbReference type="NCBIfam" id="TIGR01494">
    <property type="entry name" value="ATPase_P-type"/>
    <property type="match status" value="1"/>
</dbReference>
<comment type="subcellular location">
    <subcellularLocation>
        <location evidence="2">Endomembrane system</location>
    </subcellularLocation>
    <subcellularLocation>
        <location evidence="1 13">Membrane</location>
        <topology evidence="1 13">Multi-pass membrane protein</topology>
    </subcellularLocation>
</comment>
<dbReference type="SUPFAM" id="SSF81653">
    <property type="entry name" value="Calcium ATPase, transduction domain A"/>
    <property type="match status" value="1"/>
</dbReference>
<dbReference type="SUPFAM" id="SSF81665">
    <property type="entry name" value="Calcium ATPase, transmembrane domain M"/>
    <property type="match status" value="1"/>
</dbReference>
<feature type="transmembrane region" description="Helical" evidence="13">
    <location>
        <begin position="1035"/>
        <end position="1059"/>
    </location>
</feature>
<gene>
    <name evidence="16" type="ORF">BLNAU_10604</name>
</gene>
<dbReference type="Gene3D" id="2.70.150.10">
    <property type="entry name" value="Calcium-transporting ATPase, cytoplasmic transduction domain A"/>
    <property type="match status" value="1"/>
</dbReference>
<dbReference type="PANTHER" id="PTHR24092">
    <property type="entry name" value="PROBABLE PHOSPHOLIPID-TRANSPORTING ATPASE"/>
    <property type="match status" value="1"/>
</dbReference>
<keyword evidence="8 13" id="KW-0460">Magnesium</keyword>
<evidence type="ECO:0000256" key="2">
    <source>
        <dbReference type="ARBA" id="ARBA00004308"/>
    </source>
</evidence>
<evidence type="ECO:0000256" key="11">
    <source>
        <dbReference type="ARBA" id="ARBA00023136"/>
    </source>
</evidence>
<evidence type="ECO:0000256" key="6">
    <source>
        <dbReference type="ARBA" id="ARBA00022741"/>
    </source>
</evidence>
<evidence type="ECO:0000256" key="1">
    <source>
        <dbReference type="ARBA" id="ARBA00004141"/>
    </source>
</evidence>
<dbReference type="SUPFAM" id="SSF81660">
    <property type="entry name" value="Metal cation-transporting ATPase, ATP-binding domain N"/>
    <property type="match status" value="1"/>
</dbReference>
<dbReference type="InterPro" id="IPR006539">
    <property type="entry name" value="P-type_ATPase_IV"/>
</dbReference>
<sequence length="1193" mass="133515">MVLNLLPGVAIVVPMSSIIPVIFLIGIGLVTDLIEDIRRYVADRSVNNVPVTVLRNQTFESIPTEQVVVGDFVLLRSNEEIPADILLLSSSEPQNIAYVNTMNLDGEGNLKTKRSHPLITNYLGTLPVVTSEDGMTHTVDTSVFLPKLETFQGVMHCSAPNRTINEFAARLEFSDSAETVSLSHPQLLLRGCVLKNTPLSFGVVLYTGKETKMQLNSQSSKGKFSRLNRRLNWSVLFMFCLMLVYVFVANSVSVFVNNKNLSTHPYLALESMHAGDYAYSLFSAFVYFHNNLPTSLFVSIEIGRFIQIFFLQWDKQMCDESRGSDGKMIARTSNLNEELGMIRHVFSDKTGTLTMNKMDFQKCSTGISTYDTSLPSQEKEQFSVKTTPEEEPHHSAVCHFGDLFEIYPRSTPRPQQSNSQSRIHPEYPQDTLLYTPLQTFSLPKTLPLPESLDYNPFHCINTLLLCHEAVIESAPDIQKVQKYTAMRTRGHDTPTQPVELTFAAEDNKPLVFESIYQSTSPDEIALLSTIAKFNYCFLQRTVEHIEVALNGSPVKFPLVAILPFSSERRRMTVVVEMPDGSTRLYMKGADSSILPLCALANHDTFNAAAPSLKERYEKIVGDIEDFSSDGLRTLALATRQLDTNEAASFKANLKFAQSLIDGREEATTKCFDDLEHDLDLVGCTGVEDELQQNCKETISFLQKCGMNVWVLTGDKVATAVNVGFNCGLVSKHDKLCYITSDSLKEFDAKRVQKGEKAFFSDSVASSTDADHLKLPSRLPCRRKTEAEELSLPIQHLVDQMLDTALEEHKQEETAPTIVYDGSATTHRGTGNVALIADGFALNVIVSSALLVDKFLSLAEHGSGVICCRIAPMQKALIVRMVRSRRRDIITLAIGDGANDVSMIREAHVGVGIKGVEGTSASQVADYSISKFHFLKRLLVVHGHINYYRLSTMIKYSYFKNLAFCTAFVFFLAFSFSSFQVVYNSYFISFFNLLFTSIPILVTMLLDKDAPDWVLEDQPAIYKQYRDGRSFRIRTFVKWVVLGMACSAVNFFAGIAFFKFGETSRSGPVEGLSLLSSMLGNSAFACVSFVYLWKTQYHTILTTLGFVLSLLIYVVVLIFLTLVIALGKDYYFEFFHAFASPVHGLFVLFILGIVAVVFCLVYYTEREFGDDLKVHAVNIYIPGAKWPRFRPKID</sequence>
<dbReference type="InterPro" id="IPR008250">
    <property type="entry name" value="ATPase_P-typ_transduc_dom_A_sf"/>
</dbReference>
<dbReference type="InterPro" id="IPR023299">
    <property type="entry name" value="ATPase_P-typ_cyto_dom_N"/>
</dbReference>
<dbReference type="Pfam" id="PF16212">
    <property type="entry name" value="PhoLip_ATPase_C"/>
    <property type="match status" value="1"/>
</dbReference>
<dbReference type="PRINTS" id="PR00119">
    <property type="entry name" value="CATATPASE"/>
</dbReference>
<evidence type="ECO:0000256" key="13">
    <source>
        <dbReference type="RuleBase" id="RU362033"/>
    </source>
</evidence>
<keyword evidence="10 13" id="KW-1133">Transmembrane helix</keyword>
<dbReference type="Gene3D" id="3.40.1110.10">
    <property type="entry name" value="Calcium-transporting ATPase, cytoplasmic domain N"/>
    <property type="match status" value="1"/>
</dbReference>
<dbReference type="InterPro" id="IPR044492">
    <property type="entry name" value="P_typ_ATPase_HD_dom"/>
</dbReference>
<dbReference type="Pfam" id="PF00122">
    <property type="entry name" value="E1-E2_ATPase"/>
    <property type="match status" value="1"/>
</dbReference>
<keyword evidence="11 13" id="KW-0472">Membrane</keyword>
<evidence type="ECO:0000256" key="9">
    <source>
        <dbReference type="ARBA" id="ARBA00022967"/>
    </source>
</evidence>
<dbReference type="PANTHER" id="PTHR24092:SF150">
    <property type="entry name" value="PHOSPHOLIPID-TRANSPORTING ATPASE"/>
    <property type="match status" value="1"/>
</dbReference>
<feature type="transmembrane region" description="Helical" evidence="13">
    <location>
        <begin position="1144"/>
        <end position="1162"/>
    </location>
</feature>
<dbReference type="Gene3D" id="3.40.50.1000">
    <property type="entry name" value="HAD superfamily/HAD-like"/>
    <property type="match status" value="1"/>
</dbReference>
<keyword evidence="17" id="KW-1185">Reference proteome</keyword>
<feature type="transmembrane region" description="Helical" evidence="13">
    <location>
        <begin position="957"/>
        <end position="978"/>
    </location>
</feature>
<organism evidence="16 17">
    <name type="scientific">Blattamonas nauphoetae</name>
    <dbReference type="NCBI Taxonomy" id="2049346"/>
    <lineage>
        <taxon>Eukaryota</taxon>
        <taxon>Metamonada</taxon>
        <taxon>Preaxostyla</taxon>
        <taxon>Oxymonadida</taxon>
        <taxon>Blattamonas</taxon>
    </lineage>
</organism>
<proteinExistence type="inferred from homology"/>
<dbReference type="InterPro" id="IPR032630">
    <property type="entry name" value="P_typ_ATPase_c"/>
</dbReference>
<comment type="similarity">
    <text evidence="3 13">Belongs to the cation transport ATPase (P-type) (TC 3.A.3) family. Type IV subfamily.</text>
</comment>
<comment type="caution">
    <text evidence="16">The sequence shown here is derived from an EMBL/GenBank/DDBJ whole genome shotgun (WGS) entry which is preliminary data.</text>
</comment>
<accession>A0ABQ9XQP9</accession>
<evidence type="ECO:0000313" key="16">
    <source>
        <dbReference type="EMBL" id="KAK2954436.1"/>
    </source>
</evidence>
<dbReference type="PROSITE" id="PS00154">
    <property type="entry name" value="ATPASE_E1_E2"/>
    <property type="match status" value="1"/>
</dbReference>
<evidence type="ECO:0000256" key="10">
    <source>
        <dbReference type="ARBA" id="ARBA00022989"/>
    </source>
</evidence>
<keyword evidence="4 13" id="KW-0812">Transmembrane</keyword>
<feature type="transmembrane region" description="Helical" evidence="13">
    <location>
        <begin position="984"/>
        <end position="1005"/>
    </location>
</feature>
<feature type="transmembrane region" description="Helical" evidence="13">
    <location>
        <begin position="277"/>
        <end position="300"/>
    </location>
</feature>
<keyword evidence="9 13" id="KW-1278">Translocase</keyword>
<protein>
    <recommendedName>
        <fullName evidence="13">Phospholipid-transporting ATPase</fullName>
        <ecNumber evidence="13">7.6.2.1</ecNumber>
    </recommendedName>
</protein>
<dbReference type="SFLD" id="SFLDG00002">
    <property type="entry name" value="C1.7:_P-type_atpase_like"/>
    <property type="match status" value="1"/>
</dbReference>
<feature type="transmembrane region" description="Helical" evidence="13">
    <location>
        <begin position="1071"/>
        <end position="1092"/>
    </location>
</feature>
<dbReference type="InterPro" id="IPR023214">
    <property type="entry name" value="HAD_sf"/>
</dbReference>
<evidence type="ECO:0000256" key="8">
    <source>
        <dbReference type="ARBA" id="ARBA00022842"/>
    </source>
</evidence>
<keyword evidence="6 13" id="KW-0547">Nucleotide-binding</keyword>
<feature type="domain" description="P-type ATPase C-terminal" evidence="15">
    <location>
        <begin position="922"/>
        <end position="1161"/>
    </location>
</feature>
<evidence type="ECO:0000256" key="3">
    <source>
        <dbReference type="ARBA" id="ARBA00008109"/>
    </source>
</evidence>
<keyword evidence="5" id="KW-0479">Metal-binding</keyword>
<feature type="domain" description="P-type ATPase A" evidence="14">
    <location>
        <begin position="49"/>
        <end position="114"/>
    </location>
</feature>
<evidence type="ECO:0000313" key="17">
    <source>
        <dbReference type="Proteomes" id="UP001281761"/>
    </source>
</evidence>
<feature type="transmembrane region" description="Helical" evidence="13">
    <location>
        <begin position="6"/>
        <end position="30"/>
    </location>
</feature>
<evidence type="ECO:0000259" key="14">
    <source>
        <dbReference type="Pfam" id="PF00122"/>
    </source>
</evidence>
<dbReference type="EC" id="7.6.2.1" evidence="13"/>
<name>A0ABQ9XQP9_9EUKA</name>
<dbReference type="SUPFAM" id="SSF56784">
    <property type="entry name" value="HAD-like"/>
    <property type="match status" value="1"/>
</dbReference>
<evidence type="ECO:0000256" key="7">
    <source>
        <dbReference type="ARBA" id="ARBA00022840"/>
    </source>
</evidence>
<dbReference type="EMBL" id="JARBJD010000078">
    <property type="protein sequence ID" value="KAK2954436.1"/>
    <property type="molecule type" value="Genomic_DNA"/>
</dbReference>
<dbReference type="InterPro" id="IPR023298">
    <property type="entry name" value="ATPase_P-typ_TM_dom_sf"/>
</dbReference>
<evidence type="ECO:0000256" key="5">
    <source>
        <dbReference type="ARBA" id="ARBA00022723"/>
    </source>
</evidence>
<evidence type="ECO:0000259" key="15">
    <source>
        <dbReference type="Pfam" id="PF16212"/>
    </source>
</evidence>
<dbReference type="Pfam" id="PF13246">
    <property type="entry name" value="Cation_ATPase"/>
    <property type="match status" value="1"/>
</dbReference>
<feature type="transmembrane region" description="Helical" evidence="13">
    <location>
        <begin position="231"/>
        <end position="257"/>
    </location>
</feature>
<reference evidence="16 17" key="1">
    <citation type="journal article" date="2022" name="bioRxiv">
        <title>Genomics of Preaxostyla Flagellates Illuminates Evolutionary Transitions and the Path Towards Mitochondrial Loss.</title>
        <authorList>
            <person name="Novak L.V.F."/>
            <person name="Treitli S.C."/>
            <person name="Pyrih J."/>
            <person name="Halakuc P."/>
            <person name="Pipaliya S.V."/>
            <person name="Vacek V."/>
            <person name="Brzon O."/>
            <person name="Soukal P."/>
            <person name="Eme L."/>
            <person name="Dacks J.B."/>
            <person name="Karnkowska A."/>
            <person name="Elias M."/>
            <person name="Hampl V."/>
        </authorList>
    </citation>
    <scope>NUCLEOTIDE SEQUENCE [LARGE SCALE GENOMIC DNA]</scope>
    <source>
        <strain evidence="16">NAU3</strain>
        <tissue evidence="16">Gut</tissue>
    </source>
</reference>
<evidence type="ECO:0000256" key="4">
    <source>
        <dbReference type="ARBA" id="ARBA00022692"/>
    </source>
</evidence>
<dbReference type="InterPro" id="IPR036412">
    <property type="entry name" value="HAD-like_sf"/>
</dbReference>
<keyword evidence="7 13" id="KW-0067">ATP-binding</keyword>